<dbReference type="SUPFAM" id="SSF55154">
    <property type="entry name" value="CYTH-like phosphatases"/>
    <property type="match status" value="1"/>
</dbReference>
<name>A0ABU1V543_9BURK</name>
<dbReference type="PANTHER" id="PTHR21028:SF2">
    <property type="entry name" value="CYTH DOMAIN-CONTAINING PROTEIN"/>
    <property type="match status" value="1"/>
</dbReference>
<dbReference type="InterPro" id="IPR023577">
    <property type="entry name" value="CYTH_domain"/>
</dbReference>
<dbReference type="EMBL" id="JAVDWE010000001">
    <property type="protein sequence ID" value="MDR7092577.1"/>
    <property type="molecule type" value="Genomic_DNA"/>
</dbReference>
<gene>
    <name evidence="2" type="ORF">J2X09_000300</name>
</gene>
<feature type="domain" description="CYTH" evidence="1">
    <location>
        <begin position="2"/>
        <end position="169"/>
    </location>
</feature>
<dbReference type="CDD" id="cd07890">
    <property type="entry name" value="CYTH-like_AC_IV-like"/>
    <property type="match status" value="1"/>
</dbReference>
<comment type="caution">
    <text evidence="2">The sequence shown here is derived from an EMBL/GenBank/DDBJ whole genome shotgun (WGS) entry which is preliminary data.</text>
</comment>
<evidence type="ECO:0000313" key="3">
    <source>
        <dbReference type="Proteomes" id="UP001265550"/>
    </source>
</evidence>
<dbReference type="SMART" id="SM01118">
    <property type="entry name" value="CYTH"/>
    <property type="match status" value="1"/>
</dbReference>
<accession>A0ABU1V543</accession>
<evidence type="ECO:0000259" key="1">
    <source>
        <dbReference type="PROSITE" id="PS51707"/>
    </source>
</evidence>
<dbReference type="InterPro" id="IPR033469">
    <property type="entry name" value="CYTH-like_dom_sf"/>
</dbReference>
<dbReference type="RefSeq" id="WP_204731586.1">
    <property type="nucleotide sequence ID" value="NZ_JAVDWE010000001.1"/>
</dbReference>
<proteinExistence type="predicted"/>
<dbReference type="Proteomes" id="UP001265550">
    <property type="component" value="Unassembled WGS sequence"/>
</dbReference>
<dbReference type="PROSITE" id="PS51707">
    <property type="entry name" value="CYTH"/>
    <property type="match status" value="1"/>
</dbReference>
<protein>
    <submittedName>
        <fullName evidence="2">Adenylyl cyclase CyaB</fullName>
    </submittedName>
</protein>
<dbReference type="Pfam" id="PF01928">
    <property type="entry name" value="CYTH"/>
    <property type="match status" value="1"/>
</dbReference>
<organism evidence="2 3">
    <name type="scientific">Hydrogenophaga laconesensis</name>
    <dbReference type="NCBI Taxonomy" id="1805971"/>
    <lineage>
        <taxon>Bacteria</taxon>
        <taxon>Pseudomonadati</taxon>
        <taxon>Pseudomonadota</taxon>
        <taxon>Betaproteobacteria</taxon>
        <taxon>Burkholderiales</taxon>
        <taxon>Comamonadaceae</taxon>
        <taxon>Hydrogenophaga</taxon>
    </lineage>
</organism>
<reference evidence="2 3" key="1">
    <citation type="submission" date="2023-07" db="EMBL/GenBank/DDBJ databases">
        <title>Sorghum-associated microbial communities from plants grown in Nebraska, USA.</title>
        <authorList>
            <person name="Schachtman D."/>
        </authorList>
    </citation>
    <scope>NUCLEOTIDE SEQUENCE [LARGE SCALE GENOMIC DNA]</scope>
    <source>
        <strain evidence="2 3">BE240</strain>
    </source>
</reference>
<keyword evidence="3" id="KW-1185">Reference proteome</keyword>
<evidence type="ECO:0000313" key="2">
    <source>
        <dbReference type="EMBL" id="MDR7092577.1"/>
    </source>
</evidence>
<dbReference type="Gene3D" id="2.40.320.10">
    <property type="entry name" value="Hypothetical Protein Pfu-838710-001"/>
    <property type="match status" value="1"/>
</dbReference>
<dbReference type="InterPro" id="IPR008173">
    <property type="entry name" value="Adenylyl_cyclase_CyaB"/>
</dbReference>
<sequence>MPRNVEIKARLDHIDAVTAKAAALADQGPTLIAQDDTFFRCDNGRLKLRVFSATEGELIFYRRSDRQGPKESFYVRSPTSSPATLRAALALAHGEIGRVVKQRTLYTVGRTRIHLDRVEGLGDFLELEVVLEDGEPIEAGTREAHRLMAALGIAPGQLVGGAYVDLQAKGQR</sequence>
<dbReference type="PANTHER" id="PTHR21028">
    <property type="entry name" value="SI:CH211-156B7.4"/>
    <property type="match status" value="1"/>
</dbReference>